<dbReference type="Proteomes" id="UP000325466">
    <property type="component" value="Unassembled WGS sequence"/>
</dbReference>
<feature type="transmembrane region" description="Helical" evidence="1">
    <location>
        <begin position="132"/>
        <end position="156"/>
    </location>
</feature>
<dbReference type="EMBL" id="BLAH01000053">
    <property type="protein sequence ID" value="GES36222.1"/>
    <property type="molecule type" value="Genomic_DNA"/>
</dbReference>
<protein>
    <submittedName>
        <fullName evidence="2">Uncharacterized protein</fullName>
    </submittedName>
</protein>
<feature type="transmembrane region" description="Helical" evidence="1">
    <location>
        <begin position="168"/>
        <end position="189"/>
    </location>
</feature>
<keyword evidence="3" id="KW-1185">Reference proteome</keyword>
<evidence type="ECO:0000256" key="1">
    <source>
        <dbReference type="SAM" id="Phobius"/>
    </source>
</evidence>
<gene>
    <name evidence="2" type="ORF">RAJCM14343_1473</name>
</gene>
<keyword evidence="1" id="KW-1133">Transmembrane helix</keyword>
<feature type="transmembrane region" description="Helical" evidence="1">
    <location>
        <begin position="61"/>
        <end position="79"/>
    </location>
</feature>
<proteinExistence type="predicted"/>
<sequence length="309" mass="33525">MFTVDKWIGVIAGVVAPTTVLTGLCYYFGYVSARAYFAHFGIDTDAFGFSTADYVLRSVSVLYPALVMLLAAGCVVFWTRAYGLRVLRRGRRSGLARRTGWVTSAVGALLTTLAVLAVVVPRFSVLRNPALVPVFLGLGAVLIVAGTGILAALRQVTTPQSASSAERATWLFAGAAVVLALFWLTNIFATEYGRAQAQNTAADLWDKETVVVLDTADRLFAPVNLVRESGLGAAPGQRFAYRYECLRALFARPEYWVLVPARWTAQYGYVLIVAVDESSRISVTRREGLADTPAANWDAQWPCPEVAPS</sequence>
<comment type="caution">
    <text evidence="2">The sequence shown here is derived from an EMBL/GenBank/DDBJ whole genome shotgun (WGS) entry which is preliminary data.</text>
</comment>
<name>A0ABQ0YI58_9NOCA</name>
<dbReference type="RefSeq" id="WP_043802140.1">
    <property type="nucleotide sequence ID" value="NZ_BLAH01000053.1"/>
</dbReference>
<keyword evidence="1" id="KW-0472">Membrane</keyword>
<keyword evidence="1" id="KW-0812">Transmembrane</keyword>
<accession>A0ABQ0YI58</accession>
<feature type="transmembrane region" description="Helical" evidence="1">
    <location>
        <begin position="100"/>
        <end position="120"/>
    </location>
</feature>
<feature type="transmembrane region" description="Helical" evidence="1">
    <location>
        <begin position="7"/>
        <end position="29"/>
    </location>
</feature>
<evidence type="ECO:0000313" key="2">
    <source>
        <dbReference type="EMBL" id="GES36222.1"/>
    </source>
</evidence>
<organism evidence="2 3">
    <name type="scientific">Rhodococcus aetherivorans</name>
    <dbReference type="NCBI Taxonomy" id="191292"/>
    <lineage>
        <taxon>Bacteria</taxon>
        <taxon>Bacillati</taxon>
        <taxon>Actinomycetota</taxon>
        <taxon>Actinomycetes</taxon>
        <taxon>Mycobacteriales</taxon>
        <taxon>Nocardiaceae</taxon>
        <taxon>Rhodococcus</taxon>
    </lineage>
</organism>
<evidence type="ECO:0000313" key="3">
    <source>
        <dbReference type="Proteomes" id="UP000325466"/>
    </source>
</evidence>
<reference evidence="2 3" key="1">
    <citation type="journal article" date="2018" name="Biodegradation">
        <title>1,4-Dioxane degradation characteristics of Rhodococcus aetherivorans JCM 14343.</title>
        <authorList>
            <person name="Inoue D."/>
            <person name="Tsunoda T."/>
            <person name="Yamamoto N."/>
            <person name="Ike M."/>
            <person name="Sei K."/>
        </authorList>
    </citation>
    <scope>NUCLEOTIDE SEQUENCE [LARGE SCALE GENOMIC DNA]</scope>
    <source>
        <strain evidence="2 3">JCM 14343</strain>
    </source>
</reference>